<dbReference type="AlphaFoldDB" id="A0A0C2WQ02"/>
<dbReference type="GO" id="GO:0004674">
    <property type="term" value="F:protein serine/threonine kinase activity"/>
    <property type="evidence" value="ECO:0007669"/>
    <property type="project" value="TreeGrafter"/>
</dbReference>
<dbReference type="EMBL" id="KN824294">
    <property type="protein sequence ID" value="KIM28283.1"/>
    <property type="molecule type" value="Genomic_DNA"/>
</dbReference>
<dbReference type="PROSITE" id="PS50011">
    <property type="entry name" value="PROTEIN_KINASE_DOM"/>
    <property type="match status" value="1"/>
</dbReference>
<dbReference type="PROSITE" id="PS00108">
    <property type="entry name" value="PROTEIN_KINASE_ST"/>
    <property type="match status" value="1"/>
</dbReference>
<dbReference type="InterPro" id="IPR011009">
    <property type="entry name" value="Kinase-like_dom_sf"/>
</dbReference>
<sequence length="245" mass="27289">VAIKIIKATGNDESVKRKLRREMAVWYAADHRNIYPFYGYANDKQFGSFGALISPWCSNGDSNNFLDKNGSKMTVAERIKLWKGVIDGVVYLHEHNPPIVHGDLKPENVLVDNDGRARICDFGLARILAENDGPEMNTTSEHTGTARYLAPELVASDTTVPPTPSSDVYALGCLGLKFVYLQLPHARHANNLRGQIFQAVRKGSLPATTAPQQEWPSGRIWPLILQCWTLDPLLRPPAFTIKQIL</sequence>
<dbReference type="GO" id="GO:0005524">
    <property type="term" value="F:ATP binding"/>
    <property type="evidence" value="ECO:0007669"/>
    <property type="project" value="InterPro"/>
</dbReference>
<dbReference type="Gene3D" id="1.10.510.10">
    <property type="entry name" value="Transferase(Phosphotransferase) domain 1"/>
    <property type="match status" value="1"/>
</dbReference>
<dbReference type="InterPro" id="IPR008271">
    <property type="entry name" value="Ser/Thr_kinase_AS"/>
</dbReference>
<proteinExistence type="predicted"/>
<evidence type="ECO:0000313" key="3">
    <source>
        <dbReference type="Proteomes" id="UP000054097"/>
    </source>
</evidence>
<dbReference type="PANTHER" id="PTHR44329">
    <property type="entry name" value="SERINE/THREONINE-PROTEIN KINASE TNNI3K-RELATED"/>
    <property type="match status" value="1"/>
</dbReference>
<dbReference type="STRING" id="933852.A0A0C2WQ02"/>
<feature type="domain" description="Protein kinase" evidence="1">
    <location>
        <begin position="1"/>
        <end position="245"/>
    </location>
</feature>
<dbReference type="SMART" id="SM00220">
    <property type="entry name" value="S_TKc"/>
    <property type="match status" value="1"/>
</dbReference>
<organism evidence="2 3">
    <name type="scientific">Serendipita vermifera MAFF 305830</name>
    <dbReference type="NCBI Taxonomy" id="933852"/>
    <lineage>
        <taxon>Eukaryota</taxon>
        <taxon>Fungi</taxon>
        <taxon>Dikarya</taxon>
        <taxon>Basidiomycota</taxon>
        <taxon>Agaricomycotina</taxon>
        <taxon>Agaricomycetes</taxon>
        <taxon>Sebacinales</taxon>
        <taxon>Serendipitaceae</taxon>
        <taxon>Serendipita</taxon>
    </lineage>
</organism>
<name>A0A0C2WQ02_SERVB</name>
<dbReference type="SUPFAM" id="SSF56112">
    <property type="entry name" value="Protein kinase-like (PK-like)"/>
    <property type="match status" value="1"/>
</dbReference>
<keyword evidence="3" id="KW-1185">Reference proteome</keyword>
<feature type="non-terminal residue" evidence="2">
    <location>
        <position position="1"/>
    </location>
</feature>
<evidence type="ECO:0000313" key="2">
    <source>
        <dbReference type="EMBL" id="KIM28283.1"/>
    </source>
</evidence>
<feature type="non-terminal residue" evidence="2">
    <location>
        <position position="245"/>
    </location>
</feature>
<reference evidence="3" key="2">
    <citation type="submission" date="2015-01" db="EMBL/GenBank/DDBJ databases">
        <title>Evolutionary Origins and Diversification of the Mycorrhizal Mutualists.</title>
        <authorList>
            <consortium name="DOE Joint Genome Institute"/>
            <consortium name="Mycorrhizal Genomics Consortium"/>
            <person name="Kohler A."/>
            <person name="Kuo A."/>
            <person name="Nagy L.G."/>
            <person name="Floudas D."/>
            <person name="Copeland A."/>
            <person name="Barry K.W."/>
            <person name="Cichocki N."/>
            <person name="Veneault-Fourrey C."/>
            <person name="LaButti K."/>
            <person name="Lindquist E.A."/>
            <person name="Lipzen A."/>
            <person name="Lundell T."/>
            <person name="Morin E."/>
            <person name="Murat C."/>
            <person name="Riley R."/>
            <person name="Ohm R."/>
            <person name="Sun H."/>
            <person name="Tunlid A."/>
            <person name="Henrissat B."/>
            <person name="Grigoriev I.V."/>
            <person name="Hibbett D.S."/>
            <person name="Martin F."/>
        </authorList>
    </citation>
    <scope>NUCLEOTIDE SEQUENCE [LARGE SCALE GENOMIC DNA]</scope>
    <source>
        <strain evidence="3">MAFF 305830</strain>
    </source>
</reference>
<dbReference type="HOGENOM" id="CLU_000288_7_18_1"/>
<evidence type="ECO:0000259" key="1">
    <source>
        <dbReference type="PROSITE" id="PS50011"/>
    </source>
</evidence>
<gene>
    <name evidence="2" type="ORF">M408DRAFT_47046</name>
</gene>
<accession>A0A0C2WQ02</accession>
<dbReference type="InterPro" id="IPR000719">
    <property type="entry name" value="Prot_kinase_dom"/>
</dbReference>
<dbReference type="OrthoDB" id="346907at2759"/>
<dbReference type="InterPro" id="IPR051681">
    <property type="entry name" value="Ser/Thr_Kinases-Pseudokinases"/>
</dbReference>
<reference evidence="2 3" key="1">
    <citation type="submission" date="2014-04" db="EMBL/GenBank/DDBJ databases">
        <authorList>
            <consortium name="DOE Joint Genome Institute"/>
            <person name="Kuo A."/>
            <person name="Zuccaro A."/>
            <person name="Kohler A."/>
            <person name="Nagy L.G."/>
            <person name="Floudas D."/>
            <person name="Copeland A."/>
            <person name="Barry K.W."/>
            <person name="Cichocki N."/>
            <person name="Veneault-Fourrey C."/>
            <person name="LaButti K."/>
            <person name="Lindquist E.A."/>
            <person name="Lipzen A."/>
            <person name="Lundell T."/>
            <person name="Morin E."/>
            <person name="Murat C."/>
            <person name="Sun H."/>
            <person name="Tunlid A."/>
            <person name="Henrissat B."/>
            <person name="Grigoriev I.V."/>
            <person name="Hibbett D.S."/>
            <person name="Martin F."/>
            <person name="Nordberg H.P."/>
            <person name="Cantor M.N."/>
            <person name="Hua S.X."/>
        </authorList>
    </citation>
    <scope>NUCLEOTIDE SEQUENCE [LARGE SCALE GENOMIC DNA]</scope>
    <source>
        <strain evidence="2 3">MAFF 305830</strain>
    </source>
</reference>
<dbReference type="Pfam" id="PF00069">
    <property type="entry name" value="Pkinase"/>
    <property type="match status" value="1"/>
</dbReference>
<protein>
    <recommendedName>
        <fullName evidence="1">Protein kinase domain-containing protein</fullName>
    </recommendedName>
</protein>
<dbReference type="Proteomes" id="UP000054097">
    <property type="component" value="Unassembled WGS sequence"/>
</dbReference>
<dbReference type="PIRSF" id="PIRSF000654">
    <property type="entry name" value="Integrin-linked_kinase"/>
    <property type="match status" value="1"/>
</dbReference>